<organism evidence="2 3">
    <name type="scientific">Herbidospora solisilvae</name>
    <dbReference type="NCBI Taxonomy" id="2696284"/>
    <lineage>
        <taxon>Bacteria</taxon>
        <taxon>Bacillati</taxon>
        <taxon>Actinomycetota</taxon>
        <taxon>Actinomycetes</taxon>
        <taxon>Streptosporangiales</taxon>
        <taxon>Streptosporangiaceae</taxon>
        <taxon>Herbidospora</taxon>
    </lineage>
</organism>
<proteinExistence type="predicted"/>
<reference evidence="2 3" key="1">
    <citation type="submission" date="2020-01" db="EMBL/GenBank/DDBJ databases">
        <title>Herbidospora sp. NEAU-GS84 nov., a novel actinomycete isolated from soil.</title>
        <authorList>
            <person name="Han L."/>
        </authorList>
    </citation>
    <scope>NUCLEOTIDE SEQUENCE [LARGE SCALE GENOMIC DNA]</scope>
    <source>
        <strain evidence="2 3">NEAU-GS84</strain>
    </source>
</reference>
<evidence type="ECO:0000313" key="3">
    <source>
        <dbReference type="Proteomes" id="UP000479526"/>
    </source>
</evidence>
<dbReference type="EMBL" id="WXEW01000001">
    <property type="protein sequence ID" value="NAS20086.1"/>
    <property type="molecule type" value="Genomic_DNA"/>
</dbReference>
<protein>
    <submittedName>
        <fullName evidence="2">Uncharacterized protein</fullName>
    </submittedName>
</protein>
<evidence type="ECO:0000256" key="1">
    <source>
        <dbReference type="SAM" id="MobiDB-lite"/>
    </source>
</evidence>
<dbReference type="Proteomes" id="UP000479526">
    <property type="component" value="Unassembled WGS sequence"/>
</dbReference>
<dbReference type="AlphaFoldDB" id="A0A7C9IZR1"/>
<dbReference type="RefSeq" id="WP_161477636.1">
    <property type="nucleotide sequence ID" value="NZ_WXEW01000001.1"/>
</dbReference>
<name>A0A7C9IZR1_9ACTN</name>
<gene>
    <name evidence="2" type="ORF">GT755_00115</name>
</gene>
<sequence>MTAPAETVVRDAARELIERPLDDWIAGPMARAVQETEPADEPNLGAAVEEVLSNVDTGTLGFLAYDLDRTPEHTPWYQSPAATMAAAGRMFDFYWSLLAYLNSDLGASYGERKEARLALTEIVFQSYGAFGRVQRKAVERARETLEKGRRATGADRTRALEEAAVAANEAVMLHTVATIRLMPAALMAASWHDNGTLGDDYRKMWESIRDESRPIIDAIDRHDHETALNAWRQFDHQLGAIMPQLTEWNAQWQRLRDIKQALELTMMVASIGEFLWTVGSPPGPGLFGPPPAAVTAARATATLPVVAASSFGRSALVVAMAANATKGGGGSSAKTPPSSAGPQSQGAGQEPPWGDPRLDPAQRSRWRLLSKAQPGFANLRIRALKRGFSRLGTYAEWLATDRGDWSYRVTDRRTGITAEIDGFTGEFGPRDPWTRQTMVEVKSDQGHRTLGRDPRSPRDFDVLDEISGARRAVEDVIERRRDEFQRLKEESWSDQMRRQAEIAKANDMRVEWRVEGARKVRIAKRIRSRLEPRLRAMVKIKDITRHLEP</sequence>
<keyword evidence="3" id="KW-1185">Reference proteome</keyword>
<comment type="caution">
    <text evidence="2">The sequence shown here is derived from an EMBL/GenBank/DDBJ whole genome shotgun (WGS) entry which is preliminary data.</text>
</comment>
<feature type="region of interest" description="Disordered" evidence="1">
    <location>
        <begin position="325"/>
        <end position="360"/>
    </location>
</feature>
<accession>A0A7C9IZR1</accession>
<evidence type="ECO:0000313" key="2">
    <source>
        <dbReference type="EMBL" id="NAS20086.1"/>
    </source>
</evidence>
<feature type="compositionally biased region" description="Polar residues" evidence="1">
    <location>
        <begin position="332"/>
        <end position="347"/>
    </location>
</feature>